<keyword evidence="2" id="KW-1185">Reference proteome</keyword>
<dbReference type="EMBL" id="CM042883">
    <property type="protein sequence ID" value="KAI4372138.1"/>
    <property type="molecule type" value="Genomic_DNA"/>
</dbReference>
<gene>
    <name evidence="1" type="ORF">MLD38_010410</name>
</gene>
<sequence length="563" mass="61481">MLPSSSRLSPLAKPFSLKKGHDHQQHVRMDMRCFPEGDWMSCSGFSGLPAVPSLDLDNYLTEEADVKGGGICSLSCEKGIGSSSLISSQPYSSMVARILDEYGPEKAAKESDLFDCDQKMISSGSNRGFHSPDVDSGWDLQKDESSIGRQDGFLFKGKDAINSLAFHADMNKEKAAEGIETVGDVAPHLGRIKLDHKEIEKDDSDVDSPCWKGLSFNQSHSRAYGALDSQHPDAKLVAKNILNPLAPQFFPQNAKSWSNYEESKFVAEDLFSFARTTSAPPTGVLPETLDLDEDFCSPVIYGPLWHTAHNDMSDHGNKLLQKGDEKLDFCLDQPLTEENYFRFTGETEMLTGFTGQESDMVGPAAKKAISVPLLSGPNAAGTLSEQKNSVPVLTKPAGISNTNFSASAAINTSLNVNEEVLVDTMHDLSKLLLTKCHGERSFGKLNHERIQTVISNLLICVGGVHARRDSIHEPAISDKSYKYADAFTKTDSVILRKGSHEASGSSSGAPIRIHQSSEKTQSAVCFNEAKISQHTELYRTLWLEAQAELSSLKSKAANSHTKF</sequence>
<protein>
    <submittedName>
        <fullName evidence="1">Uncharacterized protein</fullName>
    </submittedName>
</protein>
<proteinExistence type="predicted"/>
<dbReference type="Proteomes" id="UP001057402">
    <property type="component" value="Chromosome 4"/>
</dbReference>
<reference evidence="2" key="1">
    <citation type="journal article" date="2023" name="Front. Plant Sci.">
        <title>Chromosomal-level genome assembly of Melastoma candidum provides insights into trichome evolution.</title>
        <authorList>
            <person name="Zhong Y."/>
            <person name="Wu W."/>
            <person name="Sun C."/>
            <person name="Zou P."/>
            <person name="Liu Y."/>
            <person name="Dai S."/>
            <person name="Zhou R."/>
        </authorList>
    </citation>
    <scope>NUCLEOTIDE SEQUENCE [LARGE SCALE GENOMIC DNA]</scope>
</reference>
<name>A0ACB9R3V2_9MYRT</name>
<organism evidence="1 2">
    <name type="scientific">Melastoma candidum</name>
    <dbReference type="NCBI Taxonomy" id="119954"/>
    <lineage>
        <taxon>Eukaryota</taxon>
        <taxon>Viridiplantae</taxon>
        <taxon>Streptophyta</taxon>
        <taxon>Embryophyta</taxon>
        <taxon>Tracheophyta</taxon>
        <taxon>Spermatophyta</taxon>
        <taxon>Magnoliopsida</taxon>
        <taxon>eudicotyledons</taxon>
        <taxon>Gunneridae</taxon>
        <taxon>Pentapetalae</taxon>
        <taxon>rosids</taxon>
        <taxon>malvids</taxon>
        <taxon>Myrtales</taxon>
        <taxon>Melastomataceae</taxon>
        <taxon>Melastomatoideae</taxon>
        <taxon>Melastomateae</taxon>
        <taxon>Melastoma</taxon>
    </lineage>
</organism>
<evidence type="ECO:0000313" key="1">
    <source>
        <dbReference type="EMBL" id="KAI4372138.1"/>
    </source>
</evidence>
<comment type="caution">
    <text evidence="1">The sequence shown here is derived from an EMBL/GenBank/DDBJ whole genome shotgun (WGS) entry which is preliminary data.</text>
</comment>
<accession>A0ACB9R3V2</accession>
<evidence type="ECO:0000313" key="2">
    <source>
        <dbReference type="Proteomes" id="UP001057402"/>
    </source>
</evidence>